<dbReference type="InterPro" id="IPR003329">
    <property type="entry name" value="Cytidylyl_trans"/>
</dbReference>
<dbReference type="Pfam" id="PF02348">
    <property type="entry name" value="CTP_transf_3"/>
    <property type="match status" value="1"/>
</dbReference>
<dbReference type="PANTHER" id="PTHR21485">
    <property type="entry name" value="HAD SUPERFAMILY MEMBERS CMAS AND KDSC"/>
    <property type="match status" value="1"/>
</dbReference>
<evidence type="ECO:0000313" key="1">
    <source>
        <dbReference type="EMBL" id="GGE39584.1"/>
    </source>
</evidence>
<comment type="caution">
    <text evidence="1">The sequence shown here is derived from an EMBL/GenBank/DDBJ whole genome shotgun (WGS) entry which is preliminary data.</text>
</comment>
<dbReference type="OrthoDB" id="9805604at2"/>
<dbReference type="Gene3D" id="3.90.550.10">
    <property type="entry name" value="Spore Coat Polysaccharide Biosynthesis Protein SpsA, Chain A"/>
    <property type="match status" value="1"/>
</dbReference>
<protein>
    <submittedName>
        <fullName evidence="1">Posttranslational modification protein</fullName>
    </submittedName>
</protein>
<keyword evidence="2" id="KW-1185">Reference proteome</keyword>
<name>A0A917EH89_9RHOB</name>
<dbReference type="InterPro" id="IPR050793">
    <property type="entry name" value="CMP-NeuNAc_synthase"/>
</dbReference>
<sequence>MTRRIATILARQGSKGFPNKNIQPFLGEPLLSRSVAQARRTGLFDTVVVSSDSEAYLQIAKSAGADQLVLRPSEMANDSVTKLPGIRHAVETCEARTNQSFDIVADLAVTSPLRGDSDILGAVAQLEGSQAPLILSGLEAEDNPYFNILEQTSNGDFTLSKTVPGRVSARQAAPQCIALNGAVYVWQRVELARDDDTVVRPGTQVFLMPKQRSIDIDNEIDFRIAEFLAKEKVD</sequence>
<evidence type="ECO:0000313" key="2">
    <source>
        <dbReference type="Proteomes" id="UP000606730"/>
    </source>
</evidence>
<dbReference type="EMBL" id="BMKN01000001">
    <property type="protein sequence ID" value="GGE39584.1"/>
    <property type="molecule type" value="Genomic_DNA"/>
</dbReference>
<proteinExistence type="predicted"/>
<dbReference type="SUPFAM" id="SSF53448">
    <property type="entry name" value="Nucleotide-diphospho-sugar transferases"/>
    <property type="match status" value="1"/>
</dbReference>
<dbReference type="PANTHER" id="PTHR21485:SF6">
    <property type="entry name" value="N-ACYLNEURAMINATE CYTIDYLYLTRANSFERASE-RELATED"/>
    <property type="match status" value="1"/>
</dbReference>
<accession>A0A917EH89</accession>
<organism evidence="1 2">
    <name type="scientific">Actibacterium pelagium</name>
    <dbReference type="NCBI Taxonomy" id="2029103"/>
    <lineage>
        <taxon>Bacteria</taxon>
        <taxon>Pseudomonadati</taxon>
        <taxon>Pseudomonadota</taxon>
        <taxon>Alphaproteobacteria</taxon>
        <taxon>Rhodobacterales</taxon>
        <taxon>Roseobacteraceae</taxon>
        <taxon>Actibacterium</taxon>
    </lineage>
</organism>
<dbReference type="AlphaFoldDB" id="A0A917EH89"/>
<dbReference type="CDD" id="cd02513">
    <property type="entry name" value="CMP-NeuAc_Synthase"/>
    <property type="match status" value="1"/>
</dbReference>
<dbReference type="RefSeq" id="WP_095596664.1">
    <property type="nucleotide sequence ID" value="NZ_BMKN01000001.1"/>
</dbReference>
<dbReference type="GO" id="GO:0008781">
    <property type="term" value="F:N-acylneuraminate cytidylyltransferase activity"/>
    <property type="evidence" value="ECO:0007669"/>
    <property type="project" value="TreeGrafter"/>
</dbReference>
<dbReference type="Proteomes" id="UP000606730">
    <property type="component" value="Unassembled WGS sequence"/>
</dbReference>
<reference evidence="1" key="1">
    <citation type="journal article" date="2014" name="Int. J. Syst. Evol. Microbiol.">
        <title>Complete genome sequence of Corynebacterium casei LMG S-19264T (=DSM 44701T), isolated from a smear-ripened cheese.</title>
        <authorList>
            <consortium name="US DOE Joint Genome Institute (JGI-PGF)"/>
            <person name="Walter F."/>
            <person name="Albersmeier A."/>
            <person name="Kalinowski J."/>
            <person name="Ruckert C."/>
        </authorList>
    </citation>
    <scope>NUCLEOTIDE SEQUENCE</scope>
    <source>
        <strain evidence="1">CGMCC 1.16012</strain>
    </source>
</reference>
<gene>
    <name evidence="1" type="primary">ptmB</name>
    <name evidence="1" type="ORF">GCM10011517_04110</name>
</gene>
<reference evidence="1" key="2">
    <citation type="submission" date="2020-09" db="EMBL/GenBank/DDBJ databases">
        <authorList>
            <person name="Sun Q."/>
            <person name="Zhou Y."/>
        </authorList>
    </citation>
    <scope>NUCLEOTIDE SEQUENCE</scope>
    <source>
        <strain evidence="1">CGMCC 1.16012</strain>
    </source>
</reference>
<dbReference type="InterPro" id="IPR029044">
    <property type="entry name" value="Nucleotide-diphossugar_trans"/>
</dbReference>